<evidence type="ECO:0000313" key="9">
    <source>
        <dbReference type="EMBL" id="RDS76267.1"/>
    </source>
</evidence>
<dbReference type="OrthoDB" id="1828825at2"/>
<dbReference type="PROSITE" id="PS51257">
    <property type="entry name" value="PROKAR_LIPOPROTEIN"/>
    <property type="match status" value="1"/>
</dbReference>
<comment type="function">
    <text evidence="1">Is involved in generating a small heat-stable compound (Nod), an acylated oligomer of N-acetylglucosamine, that stimulates mitosis in various plant protoplasts.</text>
</comment>
<accession>A0A395LIZ4</accession>
<dbReference type="AlphaFoldDB" id="A0A395LIZ4"/>
<dbReference type="GO" id="GO:0005975">
    <property type="term" value="P:carbohydrate metabolic process"/>
    <property type="evidence" value="ECO:0007669"/>
    <property type="project" value="InterPro"/>
</dbReference>
<protein>
    <recommendedName>
        <fullName evidence="3">Chitooligosaccharide deacetylase</fullName>
    </recommendedName>
    <alternativeName>
        <fullName evidence="6">Nodulation protein B</fullName>
    </alternativeName>
</protein>
<dbReference type="GO" id="GO:0046872">
    <property type="term" value="F:metal ion binding"/>
    <property type="evidence" value="ECO:0007669"/>
    <property type="project" value="UniProtKB-KW"/>
</dbReference>
<dbReference type="Gene3D" id="3.20.20.370">
    <property type="entry name" value="Glycoside hydrolase/deacetylase"/>
    <property type="match status" value="1"/>
</dbReference>
<comment type="caution">
    <text evidence="9">The sequence shown here is derived from an EMBL/GenBank/DDBJ whole genome shotgun (WGS) entry which is preliminary data.</text>
</comment>
<dbReference type="RefSeq" id="WP_115490502.1">
    <property type="nucleotide sequence ID" value="NZ_JACHWW010000001.1"/>
</dbReference>
<gene>
    <name evidence="9" type="ORF">DL238_00645</name>
</gene>
<keyword evidence="10" id="KW-1185">Reference proteome</keyword>
<keyword evidence="5" id="KW-0378">Hydrolase</keyword>
<dbReference type="EMBL" id="QRBB01000001">
    <property type="protein sequence ID" value="RDS76267.1"/>
    <property type="molecule type" value="Genomic_DNA"/>
</dbReference>
<organism evidence="9 10">
    <name type="scientific">Alteriqipengyuania lutimaris</name>
    <dbReference type="NCBI Taxonomy" id="1538146"/>
    <lineage>
        <taxon>Bacteria</taxon>
        <taxon>Pseudomonadati</taxon>
        <taxon>Pseudomonadota</taxon>
        <taxon>Alphaproteobacteria</taxon>
        <taxon>Sphingomonadales</taxon>
        <taxon>Erythrobacteraceae</taxon>
        <taxon>Alteriqipengyuania</taxon>
    </lineage>
</organism>
<evidence type="ECO:0000259" key="8">
    <source>
        <dbReference type="PROSITE" id="PS51677"/>
    </source>
</evidence>
<dbReference type="InterPro" id="IPR002509">
    <property type="entry name" value="NODB_dom"/>
</dbReference>
<dbReference type="PANTHER" id="PTHR10587:SF133">
    <property type="entry name" value="CHITIN DEACETYLASE 1-RELATED"/>
    <property type="match status" value="1"/>
</dbReference>
<dbReference type="PROSITE" id="PS51677">
    <property type="entry name" value="NODB"/>
    <property type="match status" value="1"/>
</dbReference>
<dbReference type="GO" id="GO:0016810">
    <property type="term" value="F:hydrolase activity, acting on carbon-nitrogen (but not peptide) bonds"/>
    <property type="evidence" value="ECO:0007669"/>
    <property type="project" value="InterPro"/>
</dbReference>
<sequence length="323" mass="35757">MIRVLVSAFLALMICACAHAEDTPEAPARTPEKRIALSFDDAPRAPGAFLTEDERTRLLIENLAEAGVEQAAFFVNPGQIDSAAEERRVMAYVAAGHVIANHTATHPRLSQTGLAEYIADIDAAEEWLQGREGYRPWFRYPYLDEGQRDTAKRDAVRAALAQRGLVNGYVTVDASDWFYEGAAKTAASQDKDIDREALRDLYVETQVEAAEFYDTLAREAIGRSPVHMLLLHETDIAALWIGDLVAALEAKGWTIVSADKAYADPFAQYARTYDTPSAQGALTEMVAWEKGLPAPRWYRGNNTDLAQQWFDTRVLGETRDGGD</sequence>
<dbReference type="PANTHER" id="PTHR10587">
    <property type="entry name" value="GLYCOSYL TRANSFERASE-RELATED"/>
    <property type="match status" value="1"/>
</dbReference>
<dbReference type="Pfam" id="PF01522">
    <property type="entry name" value="Polysacc_deac_1"/>
    <property type="match status" value="1"/>
</dbReference>
<dbReference type="InterPro" id="IPR011330">
    <property type="entry name" value="Glyco_hydro/deAcase_b/a-brl"/>
</dbReference>
<evidence type="ECO:0000256" key="6">
    <source>
        <dbReference type="ARBA" id="ARBA00032976"/>
    </source>
</evidence>
<dbReference type="Proteomes" id="UP000254101">
    <property type="component" value="Unassembled WGS sequence"/>
</dbReference>
<evidence type="ECO:0000256" key="7">
    <source>
        <dbReference type="SAM" id="SignalP"/>
    </source>
</evidence>
<reference evidence="9 10" key="1">
    <citation type="submission" date="2018-07" db="EMBL/GenBank/DDBJ databases">
        <title>Erythrobacter nanhaiensis sp. nov., a novel member of the genus Erythrobacter isolated from the South China Sea.</title>
        <authorList>
            <person name="Chen X."/>
            <person name="Liu J."/>
        </authorList>
    </citation>
    <scope>NUCLEOTIDE SEQUENCE [LARGE SCALE GENOMIC DNA]</scope>
    <source>
        <strain evidence="9 10">S-5</strain>
    </source>
</reference>
<feature type="signal peptide" evidence="7">
    <location>
        <begin position="1"/>
        <end position="20"/>
    </location>
</feature>
<keyword evidence="7" id="KW-0732">Signal</keyword>
<proteinExistence type="inferred from homology"/>
<evidence type="ECO:0000256" key="5">
    <source>
        <dbReference type="ARBA" id="ARBA00022801"/>
    </source>
</evidence>
<evidence type="ECO:0000256" key="3">
    <source>
        <dbReference type="ARBA" id="ARBA00020071"/>
    </source>
</evidence>
<evidence type="ECO:0000313" key="10">
    <source>
        <dbReference type="Proteomes" id="UP000254101"/>
    </source>
</evidence>
<comment type="similarity">
    <text evidence="2">Belongs to the polysaccharide deacetylase family.</text>
</comment>
<feature type="chain" id="PRO_5017179763" description="Chitooligosaccharide deacetylase" evidence="7">
    <location>
        <begin position="21"/>
        <end position="323"/>
    </location>
</feature>
<dbReference type="GO" id="GO:0016020">
    <property type="term" value="C:membrane"/>
    <property type="evidence" value="ECO:0007669"/>
    <property type="project" value="TreeGrafter"/>
</dbReference>
<evidence type="ECO:0000256" key="2">
    <source>
        <dbReference type="ARBA" id="ARBA00010973"/>
    </source>
</evidence>
<keyword evidence="4" id="KW-0479">Metal-binding</keyword>
<evidence type="ECO:0000256" key="4">
    <source>
        <dbReference type="ARBA" id="ARBA00022723"/>
    </source>
</evidence>
<feature type="domain" description="NodB homology" evidence="8">
    <location>
        <begin position="33"/>
        <end position="256"/>
    </location>
</feature>
<dbReference type="SUPFAM" id="SSF88713">
    <property type="entry name" value="Glycoside hydrolase/deacetylase"/>
    <property type="match status" value="1"/>
</dbReference>
<dbReference type="InterPro" id="IPR050248">
    <property type="entry name" value="Polysacc_deacetylase_ArnD"/>
</dbReference>
<evidence type="ECO:0000256" key="1">
    <source>
        <dbReference type="ARBA" id="ARBA00003236"/>
    </source>
</evidence>
<name>A0A395LIZ4_9SPHN</name>